<name>A0ABQ8JJV5_DERPT</name>
<accession>A0ABQ8JJV5</accession>
<dbReference type="EMBL" id="NJHN03000036">
    <property type="protein sequence ID" value="KAH9422621.1"/>
    <property type="molecule type" value="Genomic_DNA"/>
</dbReference>
<evidence type="ECO:0000256" key="1">
    <source>
        <dbReference type="SAM" id="Phobius"/>
    </source>
</evidence>
<reference evidence="2 3" key="1">
    <citation type="journal article" date="2018" name="J. Allergy Clin. Immunol.">
        <title>High-quality assembly of Dermatophagoides pteronyssinus genome and transcriptome reveals a wide range of novel allergens.</title>
        <authorList>
            <person name="Liu X.Y."/>
            <person name="Yang K.Y."/>
            <person name="Wang M.Q."/>
            <person name="Kwok J.S."/>
            <person name="Zeng X."/>
            <person name="Yang Z."/>
            <person name="Xiao X.J."/>
            <person name="Lau C.P."/>
            <person name="Li Y."/>
            <person name="Huang Z.M."/>
            <person name="Ba J.G."/>
            <person name="Yim A.K."/>
            <person name="Ouyang C.Y."/>
            <person name="Ngai S.M."/>
            <person name="Chan T.F."/>
            <person name="Leung E.L."/>
            <person name="Liu L."/>
            <person name="Liu Z.G."/>
            <person name="Tsui S.K."/>
        </authorList>
    </citation>
    <scope>NUCLEOTIDE SEQUENCE [LARGE SCALE GENOMIC DNA]</scope>
    <source>
        <strain evidence="2">Derp</strain>
    </source>
</reference>
<reference evidence="2 3" key="2">
    <citation type="journal article" date="2022" name="Mol. Biol. Evol.">
        <title>Comparative Genomics Reveals Insights into the Divergent Evolution of Astigmatic Mites and Household Pest Adaptations.</title>
        <authorList>
            <person name="Xiong Q."/>
            <person name="Wan A.T."/>
            <person name="Liu X."/>
            <person name="Fung C.S."/>
            <person name="Xiao X."/>
            <person name="Malainual N."/>
            <person name="Hou J."/>
            <person name="Wang L."/>
            <person name="Wang M."/>
            <person name="Yang K.Y."/>
            <person name="Cui Y."/>
            <person name="Leung E.L."/>
            <person name="Nong W."/>
            <person name="Shin S.K."/>
            <person name="Au S.W."/>
            <person name="Jeong K.Y."/>
            <person name="Chew F.T."/>
            <person name="Hui J.H."/>
            <person name="Leung T.F."/>
            <person name="Tungtrongchitr A."/>
            <person name="Zhong N."/>
            <person name="Liu Z."/>
            <person name="Tsui S.K."/>
        </authorList>
    </citation>
    <scope>NUCLEOTIDE SEQUENCE [LARGE SCALE GENOMIC DNA]</scope>
    <source>
        <strain evidence="2">Derp</strain>
    </source>
</reference>
<protein>
    <submittedName>
        <fullName evidence="2">Uncharacterized protein</fullName>
    </submittedName>
</protein>
<comment type="caution">
    <text evidence="2">The sequence shown here is derived from an EMBL/GenBank/DDBJ whole genome shotgun (WGS) entry which is preliminary data.</text>
</comment>
<keyword evidence="3" id="KW-1185">Reference proteome</keyword>
<dbReference type="Proteomes" id="UP000887458">
    <property type="component" value="Unassembled WGS sequence"/>
</dbReference>
<evidence type="ECO:0000313" key="3">
    <source>
        <dbReference type="Proteomes" id="UP000887458"/>
    </source>
</evidence>
<organism evidence="2 3">
    <name type="scientific">Dermatophagoides pteronyssinus</name>
    <name type="common">European house dust mite</name>
    <dbReference type="NCBI Taxonomy" id="6956"/>
    <lineage>
        <taxon>Eukaryota</taxon>
        <taxon>Metazoa</taxon>
        <taxon>Ecdysozoa</taxon>
        <taxon>Arthropoda</taxon>
        <taxon>Chelicerata</taxon>
        <taxon>Arachnida</taxon>
        <taxon>Acari</taxon>
        <taxon>Acariformes</taxon>
        <taxon>Sarcoptiformes</taxon>
        <taxon>Astigmata</taxon>
        <taxon>Psoroptidia</taxon>
        <taxon>Analgoidea</taxon>
        <taxon>Pyroglyphidae</taxon>
        <taxon>Dermatophagoidinae</taxon>
        <taxon>Dermatophagoides</taxon>
    </lineage>
</organism>
<keyword evidence="1" id="KW-0812">Transmembrane</keyword>
<proteinExistence type="predicted"/>
<feature type="transmembrane region" description="Helical" evidence="1">
    <location>
        <begin position="60"/>
        <end position="77"/>
    </location>
</feature>
<keyword evidence="1" id="KW-0472">Membrane</keyword>
<evidence type="ECO:0000313" key="2">
    <source>
        <dbReference type="EMBL" id="KAH9422621.1"/>
    </source>
</evidence>
<keyword evidence="1" id="KW-1133">Transmembrane helix</keyword>
<sequence>MLNTLNNDHIIQIDEHLKCCSVTINQYLWNSGSSNLSMVDASYNNLVGYEKINPMVMRKFLRITFAITIFPMTLTQINDASDQ</sequence>
<gene>
    <name evidence="2" type="ORF">DERP_003298</name>
</gene>